<dbReference type="InterPro" id="IPR053147">
    <property type="entry name" value="Hsp_HslJ-like"/>
</dbReference>
<name>A0ABV8V4N7_9GAMM</name>
<organism evidence="2 3">
    <name type="scientific">Simiduia curdlanivorans</name>
    <dbReference type="NCBI Taxonomy" id="1492769"/>
    <lineage>
        <taxon>Bacteria</taxon>
        <taxon>Pseudomonadati</taxon>
        <taxon>Pseudomonadota</taxon>
        <taxon>Gammaproteobacteria</taxon>
        <taxon>Cellvibrionales</taxon>
        <taxon>Cellvibrionaceae</taxon>
        <taxon>Simiduia</taxon>
    </lineage>
</organism>
<reference evidence="3" key="1">
    <citation type="journal article" date="2019" name="Int. J. Syst. Evol. Microbiol.">
        <title>The Global Catalogue of Microorganisms (GCM) 10K type strain sequencing project: providing services to taxonomists for standard genome sequencing and annotation.</title>
        <authorList>
            <consortium name="The Broad Institute Genomics Platform"/>
            <consortium name="The Broad Institute Genome Sequencing Center for Infectious Disease"/>
            <person name="Wu L."/>
            <person name="Ma J."/>
        </authorList>
    </citation>
    <scope>NUCLEOTIDE SEQUENCE [LARGE SCALE GENOMIC DNA]</scope>
    <source>
        <strain evidence="3">CECT 8570</strain>
    </source>
</reference>
<dbReference type="InterPro" id="IPR038670">
    <property type="entry name" value="HslJ-like_sf"/>
</dbReference>
<evidence type="ECO:0000313" key="2">
    <source>
        <dbReference type="EMBL" id="MFC4361857.1"/>
    </source>
</evidence>
<comment type="caution">
    <text evidence="2">The sequence shown here is derived from an EMBL/GenBank/DDBJ whole genome shotgun (WGS) entry which is preliminary data.</text>
</comment>
<accession>A0ABV8V4N7</accession>
<dbReference type="PANTHER" id="PTHR35535:SF1">
    <property type="entry name" value="HEAT SHOCK PROTEIN HSLJ"/>
    <property type="match status" value="1"/>
</dbReference>
<dbReference type="Pfam" id="PF03724">
    <property type="entry name" value="META"/>
    <property type="match status" value="1"/>
</dbReference>
<feature type="domain" description="DUF306" evidence="1">
    <location>
        <begin position="39"/>
        <end position="139"/>
    </location>
</feature>
<proteinExistence type="predicted"/>
<evidence type="ECO:0000313" key="3">
    <source>
        <dbReference type="Proteomes" id="UP001595840"/>
    </source>
</evidence>
<dbReference type="Gene3D" id="2.40.128.270">
    <property type="match status" value="1"/>
</dbReference>
<keyword evidence="3" id="KW-1185">Reference proteome</keyword>
<sequence length="144" mass="14901">MQQRTKLAALLIAGASLGACNNTDGVGDMAMSLAGGYLGQYQITEIEGEAILADSKPELSLSEDGTVSGNTGCNNFSGKYEWVGTALSFGDMASTRKMCAPALMGQEQKLLGLLTSVKGAKLDGLDLVLTDGAKNPLVRAAKIQ</sequence>
<dbReference type="RefSeq" id="WP_290263928.1">
    <property type="nucleotide sequence ID" value="NZ_JAUFQG010000006.1"/>
</dbReference>
<evidence type="ECO:0000259" key="1">
    <source>
        <dbReference type="Pfam" id="PF03724"/>
    </source>
</evidence>
<dbReference type="EMBL" id="JBHSCX010000004">
    <property type="protein sequence ID" value="MFC4361857.1"/>
    <property type="molecule type" value="Genomic_DNA"/>
</dbReference>
<dbReference type="PANTHER" id="PTHR35535">
    <property type="entry name" value="HEAT SHOCK PROTEIN HSLJ"/>
    <property type="match status" value="1"/>
</dbReference>
<gene>
    <name evidence="2" type="ORF">ACFOX3_06055</name>
</gene>
<dbReference type="Proteomes" id="UP001595840">
    <property type="component" value="Unassembled WGS sequence"/>
</dbReference>
<protein>
    <submittedName>
        <fullName evidence="2">META domain-containing protein</fullName>
    </submittedName>
</protein>
<dbReference type="InterPro" id="IPR005184">
    <property type="entry name" value="DUF306_Meta_HslJ"/>
</dbReference>
<dbReference type="PROSITE" id="PS51257">
    <property type="entry name" value="PROKAR_LIPOPROTEIN"/>
    <property type="match status" value="1"/>
</dbReference>